<dbReference type="RefSeq" id="WP_010841241.1">
    <property type="nucleotide sequence ID" value="NZ_AQPW01000003.1"/>
</dbReference>
<dbReference type="Proteomes" id="UP000013569">
    <property type="component" value="Unassembled WGS sequence"/>
</dbReference>
<evidence type="ECO:0000313" key="2">
    <source>
        <dbReference type="EMBL" id="EON34078.1"/>
    </source>
</evidence>
<dbReference type="PATRIC" id="fig|1316928.3.peg.776"/>
<gene>
    <name evidence="2" type="ORF">GTC6_03840</name>
</gene>
<protein>
    <submittedName>
        <fullName evidence="2">Uncharacterized protein</fullName>
    </submittedName>
</protein>
<accession>R7YDK9</accession>
<name>R7YDK9_9ACTN</name>
<sequence>MTDLFKFVAARPLQLYTKHETGIYSIRDPRLADDPEGAVVISAAKNLANPGEAAQRWSQVDLADIDGWAQARWNLGSACRDLMRQSGPGAIVDITSVTDEEEGRVQPAGKNDDSKGQIWDAIYVAFAHGSEAGRLLEKPIAALQFFHLIDSLPSGETRVDEAIRLLGSRVMIDPLFKESFRPPAVNQPATDEHMEDREDDSSLYRDLAQNLVSTAALLSYTSGDTILGTISPVVNVLPVEGAPEERGGSSAETSRSVSRVPLLKDAMSVAPTPNQTAVLQSLRIQQQTPVHVARKELNDEMSRLSTQAKGLDSVRLRKAVEVASQQFDVEIVPGIEELLPGFGEISVGADDLAPSPDWDSGRTDMSGRITTIGIGELKVVKETLKGYVAGEIAHIENVLKGEKRDRMHRRLDRSETMIYEATEENKESERSTQTTDRFEVKSEAEKTISEQADWKAGLEVSGSYGLVKVTATGEFATKSAKEESFKNSSVFAKEVVGKSLDKVQNRVRRERTTKTITEVEEINTNGIINTDPSATNISGIYRWVDKKYQAQVFNYGRRLLLELTLPEPAAYYRWVATNLPVDVAAEPPHPLVYTDKKTLGDYPDLTWSHISESNYRTYAGRYGVQDADQPPDEYVTVATLLKTEGEIANDKSAVLAADDKFAVPVGYDMVGYWFSLETVRYDNPCTIIDIIGYQHTFGGANSPLQFEWVDPYVTNQISYPVATMPAPSNGARIPLTVTTHDVQTAALSVTAVCRRRDSHLQQWKYATFNKVLTAYDVKKKAYDQAVADARSRTESAVIIRGQNPGVNKTIIETELKKLSISMMTGQYFARFGAIRKDGPKIDFIKSLEDSRIIQFFEQAFEWENLTYLFYPYFWGRSSEWDKLFGSEDADPLFQSFLSAGSVRVCIPAPLAFEDMIRYLLMNPDNKTDLSDLVWKGGTLPDLDDDTYRSLAEEVRDRADDGQDAQAEGQPWTYTVPTTLVWLQQDASPLPTNMDQ</sequence>
<comment type="caution">
    <text evidence="2">The sequence shown here is derived from an EMBL/GenBank/DDBJ whole genome shotgun (WGS) entry which is preliminary data.</text>
</comment>
<reference evidence="2 3" key="1">
    <citation type="journal article" date="2013" name="Genome Announc.">
        <title>Draft Genome Sequence of a Benzothiophene-Desulfurizing Bacterium, Gordona terrae Strain C-6.</title>
        <authorList>
            <person name="Wang W."/>
            <person name="Ma T."/>
            <person name="Ren Y."/>
            <person name="Li G."/>
        </authorList>
    </citation>
    <scope>NUCLEOTIDE SEQUENCE [LARGE SCALE GENOMIC DNA]</scope>
    <source>
        <strain evidence="2 3">C-6</strain>
    </source>
</reference>
<feature type="region of interest" description="Disordered" evidence="1">
    <location>
        <begin position="422"/>
        <end position="444"/>
    </location>
</feature>
<dbReference type="EMBL" id="AQPW01000003">
    <property type="protein sequence ID" value="EON34078.1"/>
    <property type="molecule type" value="Genomic_DNA"/>
</dbReference>
<organism evidence="2 3">
    <name type="scientific">Gordonia terrae C-6</name>
    <dbReference type="NCBI Taxonomy" id="1316928"/>
    <lineage>
        <taxon>Bacteria</taxon>
        <taxon>Bacillati</taxon>
        <taxon>Actinomycetota</taxon>
        <taxon>Actinomycetes</taxon>
        <taxon>Mycobacteriales</taxon>
        <taxon>Gordoniaceae</taxon>
        <taxon>Gordonia</taxon>
    </lineage>
</organism>
<dbReference type="OrthoDB" id="8563833at2"/>
<proteinExistence type="predicted"/>
<evidence type="ECO:0000256" key="1">
    <source>
        <dbReference type="SAM" id="MobiDB-lite"/>
    </source>
</evidence>
<dbReference type="AlphaFoldDB" id="R7YDK9"/>
<feature type="compositionally biased region" description="Basic and acidic residues" evidence="1">
    <location>
        <begin position="423"/>
        <end position="444"/>
    </location>
</feature>
<evidence type="ECO:0000313" key="3">
    <source>
        <dbReference type="Proteomes" id="UP000013569"/>
    </source>
</evidence>